<dbReference type="InterPro" id="IPR027417">
    <property type="entry name" value="P-loop_NTPase"/>
</dbReference>
<proteinExistence type="predicted"/>
<sequence length="350" mass="41589">MQYLEYFHNLSFNKTNFFHRKISIQSSKTLLIGPPNSGKSSLIYEYLSNKTDFLYLDLNDIRLNTKTLYLDLINFIQKFHIKTLVIENFDETLKLPNIDNIILSSIKPINIKNFKKIEVNPLDFEEFISFEKKFIDEETCFNHFFSHGSLPRLYQETNFHNNYQKKLQTFLSNPQLKILQELSLNMGMKSSMLSIYNNLKKQNIKISKDKLYQEVNYFKDLKIIFALQKWNSEKSPHRIYLFDFILKEVLTTTSNIFKKLENIIFLELIHNKKEIFYTDNISFYLPDENRAIVSIPFISDIKTIQNNKNLNKELKSLNIKKLEVISLGFKYSSSNLEILPFWEWATLNSL</sequence>
<gene>
    <name evidence="1" type="ORF">HELGO_WM5923</name>
</gene>
<organism evidence="1">
    <name type="scientific">uncultured Campylobacterales bacterium</name>
    <dbReference type="NCBI Taxonomy" id="352960"/>
    <lineage>
        <taxon>Bacteria</taxon>
        <taxon>Pseudomonadati</taxon>
        <taxon>Campylobacterota</taxon>
        <taxon>Epsilonproteobacteria</taxon>
        <taxon>Campylobacterales</taxon>
        <taxon>environmental samples</taxon>
    </lineage>
</organism>
<name>A0A6S6SI06_9BACT</name>
<dbReference type="AlphaFoldDB" id="A0A6S6SI06"/>
<protein>
    <submittedName>
        <fullName evidence="1">ATPase</fullName>
    </submittedName>
</protein>
<dbReference type="Gene3D" id="3.40.50.300">
    <property type="entry name" value="P-loop containing nucleotide triphosphate hydrolases"/>
    <property type="match status" value="1"/>
</dbReference>
<dbReference type="EMBL" id="CACVAW010000040">
    <property type="protein sequence ID" value="CAA6809738.1"/>
    <property type="molecule type" value="Genomic_DNA"/>
</dbReference>
<reference evidence="1" key="1">
    <citation type="submission" date="2020-01" db="EMBL/GenBank/DDBJ databases">
        <authorList>
            <person name="Meier V. D."/>
            <person name="Meier V D."/>
        </authorList>
    </citation>
    <scope>NUCLEOTIDE SEQUENCE</scope>
    <source>
        <strain evidence="1">HLG_WM_MAG_12</strain>
    </source>
</reference>
<evidence type="ECO:0000313" key="1">
    <source>
        <dbReference type="EMBL" id="CAA6809738.1"/>
    </source>
</evidence>
<dbReference type="SUPFAM" id="SSF52540">
    <property type="entry name" value="P-loop containing nucleoside triphosphate hydrolases"/>
    <property type="match status" value="1"/>
</dbReference>
<accession>A0A6S6SI06</accession>